<dbReference type="Proteomes" id="UP000887579">
    <property type="component" value="Unplaced"/>
</dbReference>
<reference evidence="2" key="1">
    <citation type="submission" date="2022-11" db="UniProtKB">
        <authorList>
            <consortium name="WormBaseParasite"/>
        </authorList>
    </citation>
    <scope>IDENTIFICATION</scope>
</reference>
<sequence>MFYFTRGKMTQQMLKFDVMRMLIIAKRRIYPSQSDISRTYQISVIEELRSFNGNKLIFTIEEQRELAFKQLEKYWI</sequence>
<proteinExistence type="predicted"/>
<organism evidence="1 2">
    <name type="scientific">Panagrolaimus sp. ES5</name>
    <dbReference type="NCBI Taxonomy" id="591445"/>
    <lineage>
        <taxon>Eukaryota</taxon>
        <taxon>Metazoa</taxon>
        <taxon>Ecdysozoa</taxon>
        <taxon>Nematoda</taxon>
        <taxon>Chromadorea</taxon>
        <taxon>Rhabditida</taxon>
        <taxon>Tylenchina</taxon>
        <taxon>Panagrolaimomorpha</taxon>
        <taxon>Panagrolaimoidea</taxon>
        <taxon>Panagrolaimidae</taxon>
        <taxon>Panagrolaimus</taxon>
    </lineage>
</organism>
<dbReference type="WBParaSite" id="ES5_v2.g11239.t1">
    <property type="protein sequence ID" value="ES5_v2.g11239.t1"/>
    <property type="gene ID" value="ES5_v2.g11239"/>
</dbReference>
<name>A0AC34F2M5_9BILA</name>
<evidence type="ECO:0000313" key="1">
    <source>
        <dbReference type="Proteomes" id="UP000887579"/>
    </source>
</evidence>
<accession>A0AC34F2M5</accession>
<protein>
    <submittedName>
        <fullName evidence="2">Uncharacterized protein</fullName>
    </submittedName>
</protein>
<evidence type="ECO:0000313" key="2">
    <source>
        <dbReference type="WBParaSite" id="ES5_v2.g11239.t1"/>
    </source>
</evidence>